<dbReference type="Proteomes" id="UP001228044">
    <property type="component" value="Unassembled WGS sequence"/>
</dbReference>
<evidence type="ECO:0008006" key="3">
    <source>
        <dbReference type="Google" id="ProtNLM"/>
    </source>
</evidence>
<dbReference type="EMBL" id="JAUHHC010000004">
    <property type="protein sequence ID" value="MDN3921509.1"/>
    <property type="molecule type" value="Genomic_DNA"/>
</dbReference>
<accession>A0ABT8DXJ2</accession>
<proteinExistence type="predicted"/>
<organism evidence="1 2">
    <name type="scientific">Roseateles violae</name>
    <dbReference type="NCBI Taxonomy" id="3058042"/>
    <lineage>
        <taxon>Bacteria</taxon>
        <taxon>Pseudomonadati</taxon>
        <taxon>Pseudomonadota</taxon>
        <taxon>Betaproteobacteria</taxon>
        <taxon>Burkholderiales</taxon>
        <taxon>Sphaerotilaceae</taxon>
        <taxon>Roseateles</taxon>
    </lineage>
</organism>
<keyword evidence="2" id="KW-1185">Reference proteome</keyword>
<name>A0ABT8DXJ2_9BURK</name>
<reference evidence="1 2" key="1">
    <citation type="submission" date="2023-06" db="EMBL/GenBank/DDBJ databases">
        <title>Pelomonas sp. PFR6 16S ribosomal RNA gene Genome sequencing and assembly.</title>
        <authorList>
            <person name="Woo H."/>
        </authorList>
    </citation>
    <scope>NUCLEOTIDE SEQUENCE [LARGE SCALE GENOMIC DNA]</scope>
    <source>
        <strain evidence="1 2">PFR6</strain>
    </source>
</reference>
<protein>
    <recommendedName>
        <fullName evidence="3">GNAT family N-acetyltransferase</fullName>
    </recommendedName>
</protein>
<sequence length="139" mass="14496">MIAVRQVNDLTLAGPLLARALAFEVGAGPEQGGQLVDLVGGCCLFELWDADRLVGAFAARRDSYSDGAVITVTAAGGLPGYDLTSVIDAWAQLQAVGPGGARALTCTTRRPGLVKKLKRAGYQVAGYVMRKEVAHGLPQ</sequence>
<comment type="caution">
    <text evidence="1">The sequence shown here is derived from an EMBL/GenBank/DDBJ whole genome shotgun (WGS) entry which is preliminary data.</text>
</comment>
<dbReference type="RefSeq" id="WP_290359833.1">
    <property type="nucleotide sequence ID" value="NZ_JAUHHC010000004.1"/>
</dbReference>
<evidence type="ECO:0000313" key="1">
    <source>
        <dbReference type="EMBL" id="MDN3921509.1"/>
    </source>
</evidence>
<evidence type="ECO:0000313" key="2">
    <source>
        <dbReference type="Proteomes" id="UP001228044"/>
    </source>
</evidence>
<gene>
    <name evidence="1" type="ORF">QWJ38_14545</name>
</gene>